<dbReference type="PATRIC" id="fig|1461584.3.peg.355"/>
<dbReference type="CDD" id="cd02440">
    <property type="entry name" value="AdoMet_MTases"/>
    <property type="match status" value="1"/>
</dbReference>
<dbReference type="GO" id="GO:0006596">
    <property type="term" value="P:polyamine biosynthetic process"/>
    <property type="evidence" value="ECO:0007669"/>
    <property type="project" value="UniProtKB-KW"/>
</dbReference>
<dbReference type="PANTHER" id="PTHR43317:SF1">
    <property type="entry name" value="THERMOSPERMINE SYNTHASE ACAULIS5"/>
    <property type="match status" value="1"/>
</dbReference>
<evidence type="ECO:0000313" key="3">
    <source>
        <dbReference type="EMBL" id="CEA07055.1"/>
    </source>
</evidence>
<evidence type="ECO:0000256" key="2">
    <source>
        <dbReference type="SAM" id="MobiDB-lite"/>
    </source>
</evidence>
<dbReference type="EMBL" id="LN483070">
    <property type="protein sequence ID" value="CEA07055.1"/>
    <property type="molecule type" value="Genomic_DNA"/>
</dbReference>
<dbReference type="PANTHER" id="PTHR43317">
    <property type="entry name" value="THERMOSPERMINE SYNTHASE ACAULIS5"/>
    <property type="match status" value="1"/>
</dbReference>
<dbReference type="Gene3D" id="3.40.50.150">
    <property type="entry name" value="Vaccinia Virus protein VP39"/>
    <property type="match status" value="1"/>
</dbReference>
<name>A0A078ML83_9MICC</name>
<reference evidence="3" key="1">
    <citation type="submission" date="2014-07" db="EMBL/GenBank/DDBJ databases">
        <authorList>
            <person name="Urmite Genomes Urmite Genomes"/>
        </authorList>
    </citation>
    <scope>NUCLEOTIDE SEQUENCE</scope>
    <source>
        <strain evidence="3">11W110_air</strain>
    </source>
</reference>
<evidence type="ECO:0000256" key="1">
    <source>
        <dbReference type="ARBA" id="ARBA00023115"/>
    </source>
</evidence>
<dbReference type="InterPro" id="IPR029063">
    <property type="entry name" value="SAM-dependent_MTases_sf"/>
</dbReference>
<dbReference type="NCBIfam" id="NF037959">
    <property type="entry name" value="MFS_SpdSyn"/>
    <property type="match status" value="1"/>
</dbReference>
<accession>A0A078ML83</accession>
<sequence length="296" mass="31894">MGRQRTGRSGRQEPAAEPQSGPVAGTYEIDTGTCELVPDRFNTNGWVLMINGVHSSHIDLSAPKLLEFEYMRWIAALVESEWPPETRLRALHLGGGACSLARAFAATYPKARQVVVELDGRLAELVRGWFDLPRAPLLRLRVGEAREVTESLTDNTRDVIIRDVFAGDRTPVPLTTAEFTAQASRVLDVGGVYVVNCGDGPQLRTARREAATIGAAFRYTAAIADPAMLKGRRRGNIILAGSDRPFALSPGLPRTLLGGGVPAQLWDDAQVRRFAAGAAVLRDAETAPHSSSGDDG</sequence>
<dbReference type="AlphaFoldDB" id="A0A078ML83"/>
<proteinExistence type="predicted"/>
<keyword evidence="1" id="KW-0620">Polyamine biosynthesis</keyword>
<protein>
    <submittedName>
        <fullName evidence="3">Spermidine synthase</fullName>
    </submittedName>
</protein>
<gene>
    <name evidence="3" type="primary">speE_1</name>
    <name evidence="3" type="ORF">BN1051_00367</name>
</gene>
<feature type="region of interest" description="Disordered" evidence="2">
    <location>
        <begin position="1"/>
        <end position="27"/>
    </location>
</feature>
<organism evidence="3">
    <name type="scientific">Arthrobacter saudimassiliensis</name>
    <dbReference type="NCBI Taxonomy" id="1461584"/>
    <lineage>
        <taxon>Bacteria</taxon>
        <taxon>Bacillati</taxon>
        <taxon>Actinomycetota</taxon>
        <taxon>Actinomycetes</taxon>
        <taxon>Micrococcales</taxon>
        <taxon>Micrococcaceae</taxon>
        <taxon>Arthrobacter</taxon>
    </lineage>
</organism>
<dbReference type="SUPFAM" id="SSF53335">
    <property type="entry name" value="S-adenosyl-L-methionine-dependent methyltransferases"/>
    <property type="match status" value="1"/>
</dbReference>